<proteinExistence type="predicted"/>
<evidence type="ECO:0000313" key="3">
    <source>
        <dbReference type="Proteomes" id="UP001595887"/>
    </source>
</evidence>
<feature type="transmembrane region" description="Helical" evidence="1">
    <location>
        <begin position="6"/>
        <end position="23"/>
    </location>
</feature>
<organism evidence="2 3">
    <name type="scientific">Sphingorhabdus arenilitoris</name>
    <dbReference type="NCBI Taxonomy" id="1490041"/>
    <lineage>
        <taxon>Bacteria</taxon>
        <taxon>Pseudomonadati</taxon>
        <taxon>Pseudomonadota</taxon>
        <taxon>Alphaproteobacteria</taxon>
        <taxon>Sphingomonadales</taxon>
        <taxon>Sphingomonadaceae</taxon>
        <taxon>Sphingorhabdus</taxon>
    </lineage>
</organism>
<dbReference type="RefSeq" id="WP_381420405.1">
    <property type="nucleotide sequence ID" value="NZ_JBHSDH010000002.1"/>
</dbReference>
<evidence type="ECO:0000313" key="2">
    <source>
        <dbReference type="EMBL" id="MFC4290803.1"/>
    </source>
</evidence>
<gene>
    <name evidence="2" type="ORF">ACFOWX_00035</name>
</gene>
<keyword evidence="1" id="KW-1133">Transmembrane helix</keyword>
<keyword evidence="3" id="KW-1185">Reference proteome</keyword>
<sequence length="153" mass="17114">MKTAYLYISIAIIFALAAATLALQTNRKSENLRLCSGQYTLDFHFGTTKMQGEADGIMSLKGGNMGQQFWEIRKCKDNINIKHCFKSHVSYVQPSALSAIDETMLVGVKRTANATLIDLEWSNSNNQLTFDKNNDLVSLRKIVDGRLVSFEPC</sequence>
<evidence type="ECO:0000256" key="1">
    <source>
        <dbReference type="SAM" id="Phobius"/>
    </source>
</evidence>
<comment type="caution">
    <text evidence="2">The sequence shown here is derived from an EMBL/GenBank/DDBJ whole genome shotgun (WGS) entry which is preliminary data.</text>
</comment>
<accession>A0ABV8RBV9</accession>
<dbReference type="EMBL" id="JBHSDH010000002">
    <property type="protein sequence ID" value="MFC4290803.1"/>
    <property type="molecule type" value="Genomic_DNA"/>
</dbReference>
<protein>
    <submittedName>
        <fullName evidence="2">Uncharacterized protein</fullName>
    </submittedName>
</protein>
<keyword evidence="1" id="KW-0812">Transmembrane</keyword>
<name>A0ABV8RBV9_9SPHN</name>
<reference evidence="3" key="1">
    <citation type="journal article" date="2019" name="Int. J. Syst. Evol. Microbiol.">
        <title>The Global Catalogue of Microorganisms (GCM) 10K type strain sequencing project: providing services to taxonomists for standard genome sequencing and annotation.</title>
        <authorList>
            <consortium name="The Broad Institute Genomics Platform"/>
            <consortium name="The Broad Institute Genome Sequencing Center for Infectious Disease"/>
            <person name="Wu L."/>
            <person name="Ma J."/>
        </authorList>
    </citation>
    <scope>NUCLEOTIDE SEQUENCE [LARGE SCALE GENOMIC DNA]</scope>
    <source>
        <strain evidence="3">CECT 8531</strain>
    </source>
</reference>
<dbReference type="Proteomes" id="UP001595887">
    <property type="component" value="Unassembled WGS sequence"/>
</dbReference>
<keyword evidence="1" id="KW-0472">Membrane</keyword>